<protein>
    <submittedName>
        <fullName evidence="2">Uncharacterized protein</fullName>
    </submittedName>
</protein>
<proteinExistence type="predicted"/>
<name>A0A5I5A505_SALET</name>
<feature type="compositionally biased region" description="Basic and acidic residues" evidence="1">
    <location>
        <begin position="48"/>
        <end position="59"/>
    </location>
</feature>
<dbReference type="Proteomes" id="UP000839561">
    <property type="component" value="Unassembled WGS sequence"/>
</dbReference>
<evidence type="ECO:0000313" key="2">
    <source>
        <dbReference type="EMBL" id="ECG4922489.1"/>
    </source>
</evidence>
<comment type="caution">
    <text evidence="2">The sequence shown here is derived from an EMBL/GenBank/DDBJ whole genome shotgun (WGS) entry which is preliminary data.</text>
</comment>
<reference evidence="2" key="1">
    <citation type="submission" date="2019-03" db="EMBL/GenBank/DDBJ databases">
        <authorList>
            <person name="Ashton P.M."/>
            <person name="Dallman T."/>
            <person name="Nair S."/>
            <person name="De Pinna E."/>
            <person name="Peters T."/>
            <person name="Grant K."/>
        </authorList>
    </citation>
    <scope>NUCLEOTIDE SEQUENCE [LARGE SCALE GENOMIC DNA]</scope>
    <source>
        <strain evidence="2">313260</strain>
    </source>
</reference>
<dbReference type="EMBL" id="AAIONP010000021">
    <property type="protein sequence ID" value="ECG4922489.1"/>
    <property type="molecule type" value="Genomic_DNA"/>
</dbReference>
<gene>
    <name evidence="2" type="ORF">E0T03_21385</name>
</gene>
<evidence type="ECO:0000256" key="1">
    <source>
        <dbReference type="SAM" id="MobiDB-lite"/>
    </source>
</evidence>
<sequence length="59" mass="6884">MKPYGIFYSREGCTCSLCRSRGYRKSNAYDSVNRASKQKARQSAKQQVKREIDALEQKY</sequence>
<feature type="region of interest" description="Disordered" evidence="1">
    <location>
        <begin position="29"/>
        <end position="59"/>
    </location>
</feature>
<dbReference type="AlphaFoldDB" id="A0A5I5A505"/>
<organism evidence="2">
    <name type="scientific">Salmonella enterica subsp. enterica serovar Vitkin</name>
    <dbReference type="NCBI Taxonomy" id="2565162"/>
    <lineage>
        <taxon>Bacteria</taxon>
        <taxon>Pseudomonadati</taxon>
        <taxon>Pseudomonadota</taxon>
        <taxon>Gammaproteobacteria</taxon>
        <taxon>Enterobacterales</taxon>
        <taxon>Enterobacteriaceae</taxon>
        <taxon>Salmonella</taxon>
    </lineage>
</organism>
<accession>A0A5I5A505</accession>